<protein>
    <recommendedName>
        <fullName evidence="3">NIPSNAP family containing protein</fullName>
    </recommendedName>
</protein>
<proteinExistence type="predicted"/>
<name>A0ABY8PYW9_9ACTN</name>
<dbReference type="RefSeq" id="WP_281145109.1">
    <property type="nucleotide sequence ID" value="NZ_CP123967.1"/>
</dbReference>
<evidence type="ECO:0008006" key="3">
    <source>
        <dbReference type="Google" id="ProtNLM"/>
    </source>
</evidence>
<accession>A0ABY8PYW9</accession>
<reference evidence="1 2" key="1">
    <citation type="journal article" date="2008" name="Int. J. Syst. Evol. Microbiol.">
        <title>Tessaracoccus flavescens sp. nov., isolated from marine sediment.</title>
        <authorList>
            <person name="Lee D.W."/>
            <person name="Lee S.D."/>
        </authorList>
    </citation>
    <scope>NUCLEOTIDE SEQUENCE [LARGE SCALE GENOMIC DNA]</scope>
    <source>
        <strain evidence="1 2">T21</strain>
    </source>
</reference>
<organism evidence="1 2">
    <name type="scientific">Tessaracoccus lacteus</name>
    <dbReference type="NCBI Taxonomy" id="3041766"/>
    <lineage>
        <taxon>Bacteria</taxon>
        <taxon>Bacillati</taxon>
        <taxon>Actinomycetota</taxon>
        <taxon>Actinomycetes</taxon>
        <taxon>Propionibacteriales</taxon>
        <taxon>Propionibacteriaceae</taxon>
        <taxon>Tessaracoccus</taxon>
    </lineage>
</organism>
<sequence>MPDDQLFLHRFAIKPHRHLDEWLELWPREIALLRRHGYTVHQAYLETDAEPKLSWLYSHPDPAAGAAAVAADPERAELDALTAPHVFRNVVVREVRAEVLRDDLAWPGTVVMRRYWITGGWPSFLDVWRDIVPVREKYGFECLFAVADEPHDTFTWAFTFDGEWPDFPAAQRGYYSDEARVRLRGVFDHMADYALHPARQLPVD</sequence>
<dbReference type="EMBL" id="CP123967">
    <property type="protein sequence ID" value="WGT47377.1"/>
    <property type="molecule type" value="Genomic_DNA"/>
</dbReference>
<evidence type="ECO:0000313" key="2">
    <source>
        <dbReference type="Proteomes" id="UP001244136"/>
    </source>
</evidence>
<evidence type="ECO:0000313" key="1">
    <source>
        <dbReference type="EMBL" id="WGT47377.1"/>
    </source>
</evidence>
<gene>
    <name evidence="1" type="ORF">QH948_00900</name>
</gene>
<dbReference type="Proteomes" id="UP001244136">
    <property type="component" value="Chromosome"/>
</dbReference>
<keyword evidence="2" id="KW-1185">Reference proteome</keyword>